<dbReference type="OrthoDB" id="5806173at2759"/>
<proteinExistence type="predicted"/>
<keyword evidence="3" id="KW-0862">Zinc</keyword>
<dbReference type="GO" id="GO:0008270">
    <property type="term" value="F:zinc ion binding"/>
    <property type="evidence" value="ECO:0007669"/>
    <property type="project" value="UniProtKB-KW"/>
</dbReference>
<dbReference type="GO" id="GO:0003700">
    <property type="term" value="F:DNA-binding transcription factor activity"/>
    <property type="evidence" value="ECO:0007669"/>
    <property type="project" value="TreeGrafter"/>
</dbReference>
<organism evidence="6 7">
    <name type="scientific">Caenorhabditis bovis</name>
    <dbReference type="NCBI Taxonomy" id="2654633"/>
    <lineage>
        <taxon>Eukaryota</taxon>
        <taxon>Metazoa</taxon>
        <taxon>Ecdysozoa</taxon>
        <taxon>Nematoda</taxon>
        <taxon>Chromadorea</taxon>
        <taxon>Rhabditida</taxon>
        <taxon>Rhabditina</taxon>
        <taxon>Rhabditomorpha</taxon>
        <taxon>Rhabditoidea</taxon>
        <taxon>Rhabditidae</taxon>
        <taxon>Peloderinae</taxon>
        <taxon>Caenorhabditis</taxon>
    </lineage>
</organism>
<dbReference type="PANTHER" id="PTHR37975">
    <property type="entry name" value="FLYWCH ZINC FINGER TRANSCRIPTION FACTOR HOMOLOG"/>
    <property type="match status" value="1"/>
</dbReference>
<dbReference type="GO" id="GO:0002119">
    <property type="term" value="P:nematode larval development"/>
    <property type="evidence" value="ECO:0007669"/>
    <property type="project" value="UniProtKB-ARBA"/>
</dbReference>
<sequence>MVLSEELQGLSTAIGMLPTTSQQILDGIVSNHHQEDTSTSSTSSSTPSPSQDSAVLDSDFDFTRVLQALNNPNSASLALSFLLNNKTPQVAKEKEKVYKPRNTRMKVYAQGYFMTFDKESSCGKKHFWRCERKNECPARMHTEVNQNVILKMIHEHNHQKPTEAELAFYNLDIKGADPNAVIPVNTVSRAIFKFRRMSKAEDDSDSHSHGSAEGQDEPRMKPSNGVLPQLLQKATSAASSSIACTSSAFTAVEPRVKTEVPDDFVPVKPTPRKRKHAEIVPAAEIDLIEIYESAKKLVKLIAKCARIPDEAEELNHEQRTPDLTLYVTMAGDSDDGEVTYHPIELHHKTDKCLKKELEKFVGFECPNNILLSVSSKINVVINDTMINSWTNSKFFKIDVTKQSWKLAQVTDATM</sequence>
<dbReference type="AlphaFoldDB" id="A0A8S1EIE4"/>
<dbReference type="Pfam" id="PF04500">
    <property type="entry name" value="FLYWCH"/>
    <property type="match status" value="1"/>
</dbReference>
<dbReference type="InterPro" id="IPR052887">
    <property type="entry name" value="FLYWCH-type_ZF"/>
</dbReference>
<evidence type="ECO:0000313" key="7">
    <source>
        <dbReference type="Proteomes" id="UP000494206"/>
    </source>
</evidence>
<dbReference type="EMBL" id="CADEPM010000003">
    <property type="protein sequence ID" value="CAB3403601.1"/>
    <property type="molecule type" value="Genomic_DNA"/>
</dbReference>
<evidence type="ECO:0000259" key="5">
    <source>
        <dbReference type="Pfam" id="PF04500"/>
    </source>
</evidence>
<evidence type="ECO:0000256" key="4">
    <source>
        <dbReference type="SAM" id="MobiDB-lite"/>
    </source>
</evidence>
<protein>
    <recommendedName>
        <fullName evidence="5">FLYWCH-type domain-containing protein</fullName>
    </recommendedName>
</protein>
<dbReference type="Proteomes" id="UP000494206">
    <property type="component" value="Unassembled WGS sequence"/>
</dbReference>
<gene>
    <name evidence="6" type="ORF">CBOVIS_LOCUS6054</name>
</gene>
<keyword evidence="7" id="KW-1185">Reference proteome</keyword>
<name>A0A8S1EIE4_9PELO</name>
<keyword evidence="2" id="KW-0863">Zinc-finger</keyword>
<feature type="region of interest" description="Disordered" evidence="4">
    <location>
        <begin position="32"/>
        <end position="54"/>
    </location>
</feature>
<dbReference type="FunFam" id="2.20.25.240:FF:000002">
    <property type="entry name" value="FLYWCH zinc finger transcription factor homolog"/>
    <property type="match status" value="1"/>
</dbReference>
<reference evidence="6 7" key="1">
    <citation type="submission" date="2020-04" db="EMBL/GenBank/DDBJ databases">
        <authorList>
            <person name="Laetsch R D."/>
            <person name="Stevens L."/>
            <person name="Kumar S."/>
            <person name="Blaxter L. M."/>
        </authorList>
    </citation>
    <scope>NUCLEOTIDE SEQUENCE [LARGE SCALE GENOMIC DNA]</scope>
</reference>
<feature type="region of interest" description="Disordered" evidence="4">
    <location>
        <begin position="198"/>
        <end position="225"/>
    </location>
</feature>
<dbReference type="GO" id="GO:0045892">
    <property type="term" value="P:negative regulation of DNA-templated transcription"/>
    <property type="evidence" value="ECO:0007669"/>
    <property type="project" value="UniProtKB-ARBA"/>
</dbReference>
<dbReference type="GO" id="GO:0043565">
    <property type="term" value="F:sequence-specific DNA binding"/>
    <property type="evidence" value="ECO:0007669"/>
    <property type="project" value="TreeGrafter"/>
</dbReference>
<dbReference type="GO" id="GO:0005634">
    <property type="term" value="C:nucleus"/>
    <property type="evidence" value="ECO:0007669"/>
    <property type="project" value="TreeGrafter"/>
</dbReference>
<keyword evidence="1" id="KW-0479">Metal-binding</keyword>
<feature type="compositionally biased region" description="Low complexity" evidence="4">
    <location>
        <begin position="37"/>
        <end position="50"/>
    </location>
</feature>
<evidence type="ECO:0000256" key="2">
    <source>
        <dbReference type="ARBA" id="ARBA00022771"/>
    </source>
</evidence>
<dbReference type="InterPro" id="IPR007588">
    <property type="entry name" value="Znf_FLYWCH"/>
</dbReference>
<accession>A0A8S1EIE4</accession>
<evidence type="ECO:0000313" key="6">
    <source>
        <dbReference type="EMBL" id="CAB3403601.1"/>
    </source>
</evidence>
<feature type="compositionally biased region" description="Basic and acidic residues" evidence="4">
    <location>
        <begin position="198"/>
        <end position="220"/>
    </location>
</feature>
<feature type="domain" description="FLYWCH-type" evidence="5">
    <location>
        <begin position="98"/>
        <end position="158"/>
    </location>
</feature>
<dbReference type="Gene3D" id="2.20.25.240">
    <property type="match status" value="1"/>
</dbReference>
<comment type="caution">
    <text evidence="6">The sequence shown here is derived from an EMBL/GenBank/DDBJ whole genome shotgun (WGS) entry which is preliminary data.</text>
</comment>
<evidence type="ECO:0000256" key="1">
    <source>
        <dbReference type="ARBA" id="ARBA00022723"/>
    </source>
</evidence>
<evidence type="ECO:0000256" key="3">
    <source>
        <dbReference type="ARBA" id="ARBA00022833"/>
    </source>
</evidence>